<reference evidence="2 3" key="1">
    <citation type="submission" date="2019-04" db="EMBL/GenBank/DDBJ databases">
        <authorList>
            <person name="Li Y."/>
            <person name="Wang J."/>
        </authorList>
    </citation>
    <scope>NUCLEOTIDE SEQUENCE [LARGE SCALE GENOMIC DNA]</scope>
    <source>
        <strain evidence="2 3">DSM 14668</strain>
    </source>
</reference>
<name>A0A4U1JJS2_9BACT</name>
<dbReference type="AlphaFoldDB" id="A0A4U1JJS2"/>
<keyword evidence="3" id="KW-1185">Reference proteome</keyword>
<organism evidence="2 3">
    <name type="scientific">Polyangium fumosum</name>
    <dbReference type="NCBI Taxonomy" id="889272"/>
    <lineage>
        <taxon>Bacteria</taxon>
        <taxon>Pseudomonadati</taxon>
        <taxon>Myxococcota</taxon>
        <taxon>Polyangia</taxon>
        <taxon>Polyangiales</taxon>
        <taxon>Polyangiaceae</taxon>
        <taxon>Polyangium</taxon>
    </lineage>
</organism>
<evidence type="ECO:0000313" key="3">
    <source>
        <dbReference type="Proteomes" id="UP000309215"/>
    </source>
</evidence>
<proteinExistence type="predicted"/>
<sequence length="801" mass="88328">MAARKANLGAATTMVPGKTAPTTGPLARIFGVRHLSPMGAWHVERFLDEVDPTAVLVEGPSDATDEIAHLLDKRTKPPVALLAFTQQRPVRSVLFPLAAYSPEWVALRWALQKNRVARFIDLPASVYLARSEPAPEHTHEDEAESGEAEEKQETDTQRYLGDPYEAIAQLSGDPDHDTWWERHFEHSMAPDSYRLSIFELGRELRALEYESPRRREETLVREAFMRRRIRDTIAEGHDPDRIVVICGAYHAPVLVAEEPAMTDEEIEKLPTVPVTRTLMPYSFFRLSSQSGYGAGNKAPGYFQALYEEAQEGSTARLGTRFLAEVAGRLRRAGMVRSSAEVIEAVRLAEGMASLRDAHAPTLRDLEDAAATCLGQGEPLNVARFIHDIAIGDALGKVPPGVLRTSIQDDFYRWAKDLRLEEYLKDKEQIVKGSTNKDWLDLRQDRFAKSEDAAYRDRNRSIFLHRLTVLGIGFAANKTSAEDRTQSTYKEVWAARWTPDCEIQLVENALRGDTIEIATARSIGEALEAVENVHAAANLARRSVECDLSDATAAALARVSSLAVDDGDFVAVAGAALELSHLVAYKDVRKIDVTPLEPLVAQLFLRGALLAPEAARCNEDASRNVGTALGHLHRVGLMFPNKLDGDRFASVLDAIADDDAASAHVAGVASAILLERGVLQDDVLDRRISRRLCPGISPSEGAGFFEGLATRNRYALLSRRSLWAAMSAFVEAMDHDDFRRAVVALRRAFGSFETSEARKIAALLAELWGGNEKELLQAIETKVDDAELAALQDDLGDLDLDL</sequence>
<feature type="region of interest" description="Disordered" evidence="1">
    <location>
        <begin position="131"/>
        <end position="156"/>
    </location>
</feature>
<evidence type="ECO:0000313" key="2">
    <source>
        <dbReference type="EMBL" id="TKD13011.1"/>
    </source>
</evidence>
<dbReference type="Pfam" id="PF18934">
    <property type="entry name" value="DUF5682"/>
    <property type="match status" value="1"/>
</dbReference>
<dbReference type="OrthoDB" id="9768066at2"/>
<evidence type="ECO:0000256" key="1">
    <source>
        <dbReference type="SAM" id="MobiDB-lite"/>
    </source>
</evidence>
<comment type="caution">
    <text evidence="2">The sequence shown here is derived from an EMBL/GenBank/DDBJ whole genome shotgun (WGS) entry which is preliminary data.</text>
</comment>
<gene>
    <name evidence="2" type="ORF">E8A74_00145</name>
</gene>
<dbReference type="InterPro" id="IPR043737">
    <property type="entry name" value="DUF5682"/>
</dbReference>
<accession>A0A4U1JJS2</accession>
<dbReference type="RefSeq" id="WP_136926827.1">
    <property type="nucleotide sequence ID" value="NZ_SSMQ01000001.1"/>
</dbReference>
<dbReference type="Proteomes" id="UP000309215">
    <property type="component" value="Unassembled WGS sequence"/>
</dbReference>
<protein>
    <submittedName>
        <fullName evidence="2">Uncharacterized protein</fullName>
    </submittedName>
</protein>
<dbReference type="EMBL" id="SSMQ01000001">
    <property type="protein sequence ID" value="TKD13011.1"/>
    <property type="molecule type" value="Genomic_DNA"/>
</dbReference>